<dbReference type="Pfam" id="PF15118">
    <property type="entry name" value="DUF4560"/>
    <property type="match status" value="1"/>
</dbReference>
<dbReference type="Ensembl" id="ENSAPOT00000023442.1">
    <property type="protein sequence ID" value="ENSAPOP00000014908.1"/>
    <property type="gene ID" value="ENSAPOG00000017835.1"/>
</dbReference>
<organism evidence="1 2">
    <name type="scientific">Acanthochromis polyacanthus</name>
    <name type="common">spiny chromis</name>
    <dbReference type="NCBI Taxonomy" id="80966"/>
    <lineage>
        <taxon>Eukaryota</taxon>
        <taxon>Metazoa</taxon>
        <taxon>Chordata</taxon>
        <taxon>Craniata</taxon>
        <taxon>Vertebrata</taxon>
        <taxon>Euteleostomi</taxon>
        <taxon>Actinopterygii</taxon>
        <taxon>Neopterygii</taxon>
        <taxon>Teleostei</taxon>
        <taxon>Neoteleostei</taxon>
        <taxon>Acanthomorphata</taxon>
        <taxon>Ovalentaria</taxon>
        <taxon>Pomacentridae</taxon>
        <taxon>Acanthochromis</taxon>
    </lineage>
</organism>
<dbReference type="InterPro" id="IPR029367">
    <property type="entry name" value="SMIM10"/>
</dbReference>
<reference evidence="1" key="2">
    <citation type="submission" date="2025-09" db="UniProtKB">
        <authorList>
            <consortium name="Ensembl"/>
        </authorList>
    </citation>
    <scope>IDENTIFICATION</scope>
</reference>
<dbReference type="PANTHER" id="PTHR34446">
    <property type="entry name" value="SMALL INTEGRAL MEMBRANE PROTEIN 10"/>
    <property type="match status" value="1"/>
</dbReference>
<dbReference type="InParanoid" id="A0A3Q1FCY7"/>
<reference evidence="1" key="1">
    <citation type="submission" date="2025-08" db="UniProtKB">
        <authorList>
            <consortium name="Ensembl"/>
        </authorList>
    </citation>
    <scope>IDENTIFICATION</scope>
</reference>
<name>A0A3Q1FCY7_9TELE</name>
<dbReference type="AlphaFoldDB" id="A0A3Q1FCY7"/>
<evidence type="ECO:0000313" key="1">
    <source>
        <dbReference type="Ensembl" id="ENSAPOP00000014908.1"/>
    </source>
</evidence>
<dbReference type="GeneTree" id="ENSGT00390000014547"/>
<dbReference type="PANTHER" id="PTHR34446:SF1">
    <property type="entry name" value="SALIVARY GLAND SPECIFIC PROTEIN SAGSIN1"/>
    <property type="match status" value="1"/>
</dbReference>
<proteinExistence type="predicted"/>
<protein>
    <submittedName>
        <fullName evidence="1">Small integral membrane protein 10 like 2A</fullName>
    </submittedName>
</protein>
<keyword evidence="2" id="KW-1185">Reference proteome</keyword>
<dbReference type="Proteomes" id="UP000257200">
    <property type="component" value="Unplaced"/>
</dbReference>
<sequence>MASLSYLVLRFSGSAGRTYGVFSKGLTRTLLIFFDLAWRLRIRFPYIYLVASMMFNVRLQKSSSFTAEGRRCLQKCDGVILTVEATDPGGFLFSLDDRRLLLLRHVCLENWIHFTLIQKGNLVATRHKQACFCLFRGSDTFCWRRV</sequence>
<dbReference type="STRING" id="80966.ENSAPOP00000014908"/>
<accession>A0A3Q1FCY7</accession>
<evidence type="ECO:0000313" key="2">
    <source>
        <dbReference type="Proteomes" id="UP000257200"/>
    </source>
</evidence>